<dbReference type="PROSITE" id="PS50111">
    <property type="entry name" value="CHEMOTAXIS_TRANSDUC_2"/>
    <property type="match status" value="1"/>
</dbReference>
<dbReference type="CDD" id="cd11386">
    <property type="entry name" value="MCP_signal"/>
    <property type="match status" value="1"/>
</dbReference>
<feature type="region of interest" description="Disordered" evidence="5">
    <location>
        <begin position="622"/>
        <end position="642"/>
    </location>
</feature>
<dbReference type="SMART" id="SM00304">
    <property type="entry name" value="HAMP"/>
    <property type="match status" value="2"/>
</dbReference>
<accession>A0A4R0PB98</accession>
<feature type="domain" description="Methyl-accepting transducer" evidence="7">
    <location>
        <begin position="617"/>
        <end position="846"/>
    </location>
</feature>
<dbReference type="Proteomes" id="UP000291301">
    <property type="component" value="Unassembled WGS sequence"/>
</dbReference>
<feature type="compositionally biased region" description="Basic and acidic residues" evidence="5">
    <location>
        <begin position="536"/>
        <end position="558"/>
    </location>
</feature>
<sequence>MSTGGMARAAACLPNAFGEPDGADMSQRTRSSMIFDKTLAGLSIQSKVFVFVLPLVVGIVGLAAVNYYAGSMLSRGLGGTNASISSLSGFKSAYSRMNTFLTSTNEESRDAVIERLDEQVAAMDRAMDFAANETETSALTAARETAKRIQAGMASLWTMHETDAATRADMNAHIQHLLSVKMRMTDETTKLKRGVEKDEADAKDLLRLAERFAAGADDITTYVRELNKASVPQAMLDLIGERKSKYARVKRKLIKAIPDERAALAQTIDENLDAILDLGKARVATDATVNRIHRHANALRPAGIQLRGLATQTARQATTRFATLDRSVVRARALYDETQRLLHIINSIQLATTELLGNPAPAVQAKLANDLSVLASDLDTFALSAIDNPDFLPFVDELRTIGKRLLASSDQLVEIATAKTKAFEEAADEVDHAWANIIAFADSQSSNAEHAQGKARGLSVSAAVLFGLFGAFAAVMLIAALKRPISALTSAMRDLASGNLETDVTGVERGDEIGEMARALGVFKTNAVEKVRIETESERARERAAAETQAAEREKQRAQQELQSAVNAMEGALDRLAHGDLTETIETPFAGDLDRLRLNLNTSMDRMRHTLSRIRDNAHTIRDGSDQLRAGADDLSRRTESQAASLEETAAAVEQISATVAASTGRTQETDGLTAETRRDAADSADTVADAVKAMHRIATSSGEISQIISVIEDIAFQTNLLALNAGVEAARAGEAGRGFAVVAQEVRELASRSGSAAKEIKDLIGRSGEEVKHGVELVDKTGEAIKRIASRVDEIGEHISAINSAGIEQSTGLKEISASVGQMDRTTQQNAAMVEQTNAATHGLAEEALALFELIAEFKLEADGTRLETATSAAA</sequence>
<dbReference type="InterPro" id="IPR004089">
    <property type="entry name" value="MCPsignal_dom"/>
</dbReference>
<dbReference type="FunFam" id="1.10.287.950:FF:000001">
    <property type="entry name" value="Methyl-accepting chemotaxis sensory transducer"/>
    <property type="match status" value="1"/>
</dbReference>
<evidence type="ECO:0000259" key="8">
    <source>
        <dbReference type="PROSITE" id="PS50885"/>
    </source>
</evidence>
<keyword evidence="10" id="KW-1185">Reference proteome</keyword>
<dbReference type="Gene3D" id="1.10.8.500">
    <property type="entry name" value="HAMP domain in histidine kinase"/>
    <property type="match status" value="1"/>
</dbReference>
<feature type="compositionally biased region" description="Basic and acidic residues" evidence="5">
    <location>
        <begin position="622"/>
        <end position="640"/>
    </location>
</feature>
<dbReference type="CDD" id="cd06225">
    <property type="entry name" value="HAMP"/>
    <property type="match status" value="1"/>
</dbReference>
<proteinExistence type="inferred from homology"/>
<dbReference type="Pfam" id="PF00015">
    <property type="entry name" value="MCPsignal"/>
    <property type="match status" value="1"/>
</dbReference>
<comment type="similarity">
    <text evidence="3">Belongs to the methyl-accepting chemotaxis (MCP) protein family.</text>
</comment>
<dbReference type="GO" id="GO:0006935">
    <property type="term" value="P:chemotaxis"/>
    <property type="evidence" value="ECO:0007669"/>
    <property type="project" value="UniProtKB-KW"/>
</dbReference>
<keyword evidence="6" id="KW-0472">Membrane</keyword>
<feature type="transmembrane region" description="Helical" evidence="6">
    <location>
        <begin position="460"/>
        <end position="481"/>
    </location>
</feature>
<evidence type="ECO:0000259" key="7">
    <source>
        <dbReference type="PROSITE" id="PS50111"/>
    </source>
</evidence>
<dbReference type="GO" id="GO:0016020">
    <property type="term" value="C:membrane"/>
    <property type="evidence" value="ECO:0007669"/>
    <property type="project" value="UniProtKB-SubCell"/>
</dbReference>
<feature type="domain" description="HAMP" evidence="8">
    <location>
        <begin position="560"/>
        <end position="612"/>
    </location>
</feature>
<dbReference type="SUPFAM" id="SSF58104">
    <property type="entry name" value="Methyl-accepting chemotaxis protein (MCP) signaling domain"/>
    <property type="match status" value="1"/>
</dbReference>
<evidence type="ECO:0000256" key="6">
    <source>
        <dbReference type="SAM" id="Phobius"/>
    </source>
</evidence>
<evidence type="ECO:0000256" key="3">
    <source>
        <dbReference type="ARBA" id="ARBA00029447"/>
    </source>
</evidence>
<comment type="subcellular location">
    <subcellularLocation>
        <location evidence="1">Membrane</location>
    </subcellularLocation>
</comment>
<reference evidence="9 10" key="1">
    <citation type="journal article" date="2015" name="Antonie Van Leeuwenhoek">
        <title>Oricola cellulosilytica gen. nov., sp. nov., a cellulose-degrading bacterium of the family Phyllobacteriaceae isolated from surface seashore water, and emended descriptions of Mesorhizobium loti and Phyllobacterium myrsinacearum.</title>
        <authorList>
            <person name="Hameed A."/>
            <person name="Shahina M."/>
            <person name="Lai W.A."/>
            <person name="Lin S.Y."/>
            <person name="Young L.S."/>
            <person name="Liu Y.C."/>
            <person name="Hsu Y.H."/>
            <person name="Young C.C."/>
        </authorList>
    </citation>
    <scope>NUCLEOTIDE SEQUENCE [LARGE SCALE GENOMIC DNA]</scope>
    <source>
        <strain evidence="9 10">KCTC 52183</strain>
    </source>
</reference>
<dbReference type="InterPro" id="IPR051310">
    <property type="entry name" value="MCP_chemotaxis"/>
</dbReference>
<gene>
    <name evidence="9" type="ORF">E0D97_10775</name>
</gene>
<evidence type="ECO:0000256" key="4">
    <source>
        <dbReference type="PROSITE-ProRule" id="PRU00284"/>
    </source>
</evidence>
<dbReference type="PROSITE" id="PS50885">
    <property type="entry name" value="HAMP"/>
    <property type="match status" value="2"/>
</dbReference>
<protein>
    <submittedName>
        <fullName evidence="9">Methyl-accepting chemotaxis protein</fullName>
    </submittedName>
</protein>
<keyword evidence="6" id="KW-0812">Transmembrane</keyword>
<dbReference type="Gene3D" id="1.10.287.950">
    <property type="entry name" value="Methyl-accepting chemotaxis protein"/>
    <property type="match status" value="1"/>
</dbReference>
<evidence type="ECO:0000313" key="10">
    <source>
        <dbReference type="Proteomes" id="UP000291301"/>
    </source>
</evidence>
<dbReference type="EMBL" id="SJST01000003">
    <property type="protein sequence ID" value="TCD14530.1"/>
    <property type="molecule type" value="Genomic_DNA"/>
</dbReference>
<organism evidence="9 10">
    <name type="scientific">Oricola cellulosilytica</name>
    <dbReference type="NCBI Taxonomy" id="1429082"/>
    <lineage>
        <taxon>Bacteria</taxon>
        <taxon>Pseudomonadati</taxon>
        <taxon>Pseudomonadota</taxon>
        <taxon>Alphaproteobacteria</taxon>
        <taxon>Hyphomicrobiales</taxon>
        <taxon>Ahrensiaceae</taxon>
        <taxon>Oricola</taxon>
    </lineage>
</organism>
<feature type="domain" description="HAMP" evidence="8">
    <location>
        <begin position="479"/>
        <end position="532"/>
    </location>
</feature>
<evidence type="ECO:0000256" key="2">
    <source>
        <dbReference type="ARBA" id="ARBA00022500"/>
    </source>
</evidence>
<dbReference type="GO" id="GO:0007165">
    <property type="term" value="P:signal transduction"/>
    <property type="evidence" value="ECO:0007669"/>
    <property type="project" value="UniProtKB-KW"/>
</dbReference>
<name>A0A4R0PB98_9HYPH</name>
<feature type="transmembrane region" description="Helical" evidence="6">
    <location>
        <begin position="48"/>
        <end position="69"/>
    </location>
</feature>
<keyword evidence="2" id="KW-0145">Chemotaxis</keyword>
<dbReference type="SMART" id="SM00283">
    <property type="entry name" value="MA"/>
    <property type="match status" value="1"/>
</dbReference>
<dbReference type="PANTHER" id="PTHR43531:SF11">
    <property type="entry name" value="METHYL-ACCEPTING CHEMOTAXIS PROTEIN 3"/>
    <property type="match status" value="1"/>
</dbReference>
<evidence type="ECO:0000256" key="5">
    <source>
        <dbReference type="SAM" id="MobiDB-lite"/>
    </source>
</evidence>
<evidence type="ECO:0000313" key="9">
    <source>
        <dbReference type="EMBL" id="TCD14530.1"/>
    </source>
</evidence>
<evidence type="ECO:0000256" key="1">
    <source>
        <dbReference type="ARBA" id="ARBA00004370"/>
    </source>
</evidence>
<dbReference type="Pfam" id="PF00672">
    <property type="entry name" value="HAMP"/>
    <property type="match status" value="1"/>
</dbReference>
<dbReference type="SUPFAM" id="SSF158472">
    <property type="entry name" value="HAMP domain-like"/>
    <property type="match status" value="1"/>
</dbReference>
<keyword evidence="4" id="KW-0807">Transducer</keyword>
<comment type="caution">
    <text evidence="9">The sequence shown here is derived from an EMBL/GenBank/DDBJ whole genome shotgun (WGS) entry which is preliminary data.</text>
</comment>
<dbReference type="AlphaFoldDB" id="A0A4R0PB98"/>
<keyword evidence="6" id="KW-1133">Transmembrane helix</keyword>
<dbReference type="PANTHER" id="PTHR43531">
    <property type="entry name" value="PROTEIN ICFG"/>
    <property type="match status" value="1"/>
</dbReference>
<dbReference type="InterPro" id="IPR003660">
    <property type="entry name" value="HAMP_dom"/>
</dbReference>
<feature type="region of interest" description="Disordered" evidence="5">
    <location>
        <begin position="536"/>
        <end position="559"/>
    </location>
</feature>